<dbReference type="PANTHER" id="PTHR40765">
    <property type="entry name" value="ESX-2 SECRETION SYSTEM ATPASE ECCB2"/>
    <property type="match status" value="1"/>
</dbReference>
<comment type="caution">
    <text evidence="2">The sequence shown here is derived from an EMBL/GenBank/DDBJ whole genome shotgun (WGS) entry which is preliminary data.</text>
</comment>
<keyword evidence="1" id="KW-0812">Transmembrane</keyword>
<accession>A0ABP5IDD3</accession>
<proteinExistence type="predicted"/>
<reference evidence="3" key="1">
    <citation type="journal article" date="2019" name="Int. J. Syst. Evol. Microbiol.">
        <title>The Global Catalogue of Microorganisms (GCM) 10K type strain sequencing project: providing services to taxonomists for standard genome sequencing and annotation.</title>
        <authorList>
            <consortium name="The Broad Institute Genomics Platform"/>
            <consortium name="The Broad Institute Genome Sequencing Center for Infectious Disease"/>
            <person name="Wu L."/>
            <person name="Ma J."/>
        </authorList>
    </citation>
    <scope>NUCLEOTIDE SEQUENCE [LARGE SCALE GENOMIC DNA]</scope>
    <source>
        <strain evidence="3">JCM 14559</strain>
    </source>
</reference>
<evidence type="ECO:0000313" key="2">
    <source>
        <dbReference type="EMBL" id="GAA2096303.1"/>
    </source>
</evidence>
<dbReference type="InterPro" id="IPR044857">
    <property type="entry name" value="T7SS_EccB_R1"/>
</dbReference>
<gene>
    <name evidence="2" type="primary">eccB_1</name>
    <name evidence="2" type="ORF">GCM10009759_25370</name>
</gene>
<dbReference type="NCBIfam" id="TIGR03919">
    <property type="entry name" value="T7SS_EccB"/>
    <property type="match status" value="1"/>
</dbReference>
<dbReference type="EMBL" id="BAAANS010000014">
    <property type="protein sequence ID" value="GAA2096303.1"/>
    <property type="molecule type" value="Genomic_DNA"/>
</dbReference>
<protein>
    <submittedName>
        <fullName evidence="2">Type VII secretion protein EccB</fullName>
    </submittedName>
</protein>
<dbReference type="Proteomes" id="UP001500897">
    <property type="component" value="Unassembled WGS sequence"/>
</dbReference>
<keyword evidence="1" id="KW-1133">Transmembrane helix</keyword>
<keyword evidence="1" id="KW-0472">Membrane</keyword>
<keyword evidence="3" id="KW-1185">Reference proteome</keyword>
<dbReference type="Pfam" id="PF05108">
    <property type="entry name" value="T7SS_ESX1_EccB"/>
    <property type="match status" value="1"/>
</dbReference>
<dbReference type="InterPro" id="IPR007795">
    <property type="entry name" value="T7SS_EccB"/>
</dbReference>
<feature type="transmembrane region" description="Helical" evidence="1">
    <location>
        <begin position="40"/>
        <end position="61"/>
    </location>
</feature>
<name>A0ABP5IDD3_9ACTN</name>
<sequence>MQSRRDQVQAHLFVMGRVAAGVLRAEPDAPDTPVGRTNRGAALGLAVAVLIGAGAGVYGLVKPGGASGWKKPGTLVVVKESGARYLYTGDLLHPVLNEASARLLAGDRLTVAQVSARSLEGTGRGTPVGIVGAPDGLPAPAAVGAADWLVCSVRTADAGAAQAAPRSSVSIGPRQPGRDAGDRAVLVAAPDGAQHLLWHGHRYALAVEARALGYPGAEPVPVTAAFLSAFPAGPELRAPEVPGRGGAGPVLAGQPTRIGQLFGGTGAERYLLTQGGLVPLTETQLALLQGDPRTQRDAYGGGRVVLAPVGAADLAAPSAPAAGAPDPAGLPERPPELLRPAADRALCAALHPAADGEGELALTVPDATAVLGLPPALQPGVLPSCTPADRIAVRPGAGALVRALAGGGYGSTLYLVTDGGVKYPLASAAAAERLGYAGTAPAAVPSRLLSLLPTGPSLDPAALAASGVVPPAATAEGHCTR</sequence>
<evidence type="ECO:0000256" key="1">
    <source>
        <dbReference type="SAM" id="Phobius"/>
    </source>
</evidence>
<dbReference type="RefSeq" id="WP_344552089.1">
    <property type="nucleotide sequence ID" value="NZ_BAAANS010000014.1"/>
</dbReference>
<dbReference type="PANTHER" id="PTHR40765:SF2">
    <property type="entry name" value="ESX-2 SECRETION SYSTEM ATPASE ECCB2"/>
    <property type="match status" value="1"/>
</dbReference>
<organism evidence="2 3">
    <name type="scientific">Kitasatospora saccharophila</name>
    <dbReference type="NCBI Taxonomy" id="407973"/>
    <lineage>
        <taxon>Bacteria</taxon>
        <taxon>Bacillati</taxon>
        <taxon>Actinomycetota</taxon>
        <taxon>Actinomycetes</taxon>
        <taxon>Kitasatosporales</taxon>
        <taxon>Streptomycetaceae</taxon>
        <taxon>Kitasatospora</taxon>
    </lineage>
</organism>
<evidence type="ECO:0000313" key="3">
    <source>
        <dbReference type="Proteomes" id="UP001500897"/>
    </source>
</evidence>
<dbReference type="Gene3D" id="3.30.2390.20">
    <property type="entry name" value="Type VII secretion system EccB, repeat 1 domain"/>
    <property type="match status" value="1"/>
</dbReference>